<protein>
    <recommendedName>
        <fullName evidence="3">DUF2219 family protein</fullName>
    </recommendedName>
</protein>
<gene>
    <name evidence="1" type="ORF">EV670_2166</name>
</gene>
<dbReference type="Proteomes" id="UP000293671">
    <property type="component" value="Unassembled WGS sequence"/>
</dbReference>
<dbReference type="Pfam" id="PF09982">
    <property type="entry name" value="LpxR"/>
    <property type="match status" value="1"/>
</dbReference>
<accession>A0A4Q7VN86</accession>
<keyword evidence="2" id="KW-1185">Reference proteome</keyword>
<organism evidence="1 2">
    <name type="scientific">Rivibacter subsaxonicus</name>
    <dbReference type="NCBI Taxonomy" id="457575"/>
    <lineage>
        <taxon>Bacteria</taxon>
        <taxon>Pseudomonadati</taxon>
        <taxon>Pseudomonadota</taxon>
        <taxon>Betaproteobacteria</taxon>
        <taxon>Burkholderiales</taxon>
        <taxon>Rivibacter</taxon>
    </lineage>
</organism>
<dbReference type="AlphaFoldDB" id="A0A4Q7VN86"/>
<proteinExistence type="predicted"/>
<name>A0A4Q7VN86_9BURK</name>
<evidence type="ECO:0000313" key="2">
    <source>
        <dbReference type="Proteomes" id="UP000293671"/>
    </source>
</evidence>
<reference evidence="1 2" key="1">
    <citation type="submission" date="2019-02" db="EMBL/GenBank/DDBJ databases">
        <title>Genomic Encyclopedia of Type Strains, Phase IV (KMG-IV): sequencing the most valuable type-strain genomes for metagenomic binning, comparative biology and taxonomic classification.</title>
        <authorList>
            <person name="Goeker M."/>
        </authorList>
    </citation>
    <scope>NUCLEOTIDE SEQUENCE [LARGE SCALE GENOMIC DNA]</scope>
    <source>
        <strain evidence="1 2">DSM 19570</strain>
    </source>
</reference>
<evidence type="ECO:0000313" key="1">
    <source>
        <dbReference type="EMBL" id="RZT97772.1"/>
    </source>
</evidence>
<dbReference type="Gene3D" id="2.40.128.140">
    <property type="entry name" value="Outer membrane protein"/>
    <property type="match status" value="1"/>
</dbReference>
<comment type="caution">
    <text evidence="1">The sequence shown here is derived from an EMBL/GenBank/DDBJ whole genome shotgun (WGS) entry which is preliminary data.</text>
</comment>
<sequence>MQSDPSLLPHRALSRRMKTAILSASAVLLSLGAIDCAAQPTASPRGAWTLTLENDVLTGSDNNYTNGIGVSWVSPDIASYDKGSLVRRWGEFLSFLPFVGNDGYRSYAAWTVAQEMHTPDDIKLANPPLDDQPYAGVLYVDSTIYSKGERATHAWQLRVGVVGPASGAEQVQKGFHKAIGADRPMGWDTQMPNEPVVNLDYSGAYLLAQGDWGKSLSWRIVPVANAGLGTYFTGVGAGIYAEVGRNLVDALGGTALRQGFNVASTVGVGPVENWSISLSGGLAGYGVVHYLPLDGTVFRESRSVDSKPFVGMATIGLTARRRNLVFFLGRTSVTRAFAGERKPADFGTLSLSLHY</sequence>
<dbReference type="InterPro" id="IPR018707">
    <property type="entry name" value="LpxR"/>
</dbReference>
<evidence type="ECO:0008006" key="3">
    <source>
        <dbReference type="Google" id="ProtNLM"/>
    </source>
</evidence>
<dbReference type="InterPro" id="IPR037107">
    <property type="entry name" value="Put_OMP_sf"/>
</dbReference>
<dbReference type="OrthoDB" id="9776275at2"/>
<dbReference type="EMBL" id="SHKP01000006">
    <property type="protein sequence ID" value="RZT97772.1"/>
    <property type="molecule type" value="Genomic_DNA"/>
</dbReference>
<dbReference type="RefSeq" id="WP_130431924.1">
    <property type="nucleotide sequence ID" value="NZ_SHKP01000006.1"/>
</dbReference>